<dbReference type="AlphaFoldDB" id="A0A1G6JLJ2"/>
<feature type="domain" description="Immune inhibitor A-like metallopeptidase VEG" evidence="3">
    <location>
        <begin position="589"/>
        <end position="745"/>
    </location>
</feature>
<keyword evidence="1" id="KW-0732">Signal</keyword>
<evidence type="ECO:0000313" key="4">
    <source>
        <dbReference type="EMBL" id="SDC19538.1"/>
    </source>
</evidence>
<sequence length="752" mass="83468">MNMKRTWSGFLAAALIMGVVGAGSGMSDVSAKPKPSEEEGPFVDWGTVNVERLAQALIDQGKIDRDAPSKDVEQAVKEYVKNRKVPHGIDTSTKAGKKAKKGLEQVRERGHKNANRGLKKGLARAPHTDQLVMALIEYPDFPHNQIKQEEGNLYTEDFSPEHYEQMLFHPDGYTTPEGLDLMTMTQYYQAQSGGSWTVDGTVIPWIEAEHEAAYYGGNNSDGSDKAPRELVQETLEQVGESIRGNEEKFDQRDPYDLDSDGNVMEPDGLLDNLMLIHSGIGEEAGGGELEEDAIWSHRWTLKEPTEIPGTSLKAYDYMIQPEDGAVGVFAHEYGHNLGLPDLYDTIGSGLGSPVGSWSLMSAGSWNGKVLGTEPTGLDPWSKMYLQATYGGNWISPMEMDYEAIKGKRHVPIKEAVSSDPRKKVLKVNLPDVEKEPPTQPVGGEYAYFSDYGDDLNTKMTSQPIDLTRAESARLTFDSWREIETGYDYLYVRVIDTATGEKTTLQSYDDSTEGEWVQESLDLSAFAGKKIQLEFNYVTDGGLSKAGFYADHITVEADGLPIFQDDAEGEPKFQLDGFKHFDGSGEKFPSFYLIEWRTHNGVDQGLANLRRGQSFITYDPGMVVWHYDGRYAKGADNHTGNHPGEGFLGVVDAHQRVHYWNDDPDHPATDRYQVLDAAFGHEPTSEIHIDNYVDLGSMHYPSLPGVPVFYDGNDYSMPGAEDVGKILPQLGLQFKVKKEIQKGKAGLVEVSRK</sequence>
<dbReference type="STRING" id="1236220.SAMN04488112_10493"/>
<name>A0A1G6JLJ2_9BACL</name>
<dbReference type="Proteomes" id="UP000199387">
    <property type="component" value="Unassembled WGS sequence"/>
</dbReference>
<reference evidence="4 5" key="1">
    <citation type="submission" date="2016-10" db="EMBL/GenBank/DDBJ databases">
        <authorList>
            <person name="de Groot N.N."/>
        </authorList>
    </citation>
    <scope>NUCLEOTIDE SEQUENCE [LARGE SCALE GENOMIC DNA]</scope>
    <source>
        <strain evidence="4 5">DSM 45514</strain>
    </source>
</reference>
<dbReference type="Pfam" id="PF20773">
    <property type="entry name" value="InhA-like_MAM"/>
    <property type="match status" value="1"/>
</dbReference>
<feature type="chain" id="PRO_5039097615" evidence="1">
    <location>
        <begin position="23"/>
        <end position="752"/>
    </location>
</feature>
<proteinExistence type="predicted"/>
<dbReference type="SUPFAM" id="SSF55486">
    <property type="entry name" value="Metalloproteases ('zincins'), catalytic domain"/>
    <property type="match status" value="1"/>
</dbReference>
<dbReference type="Pfam" id="PF05547">
    <property type="entry name" value="Peptidase_M6"/>
    <property type="match status" value="1"/>
</dbReference>
<feature type="signal peptide" evidence="1">
    <location>
        <begin position="1"/>
        <end position="22"/>
    </location>
</feature>
<evidence type="ECO:0000256" key="1">
    <source>
        <dbReference type="SAM" id="SignalP"/>
    </source>
</evidence>
<evidence type="ECO:0000313" key="5">
    <source>
        <dbReference type="Proteomes" id="UP000199387"/>
    </source>
</evidence>
<organism evidence="4 5">
    <name type="scientific">Melghirimyces thermohalophilus</name>
    <dbReference type="NCBI Taxonomy" id="1236220"/>
    <lineage>
        <taxon>Bacteria</taxon>
        <taxon>Bacillati</taxon>
        <taxon>Bacillota</taxon>
        <taxon>Bacilli</taxon>
        <taxon>Bacillales</taxon>
        <taxon>Thermoactinomycetaceae</taxon>
        <taxon>Melghirimyces</taxon>
    </lineage>
</organism>
<evidence type="ECO:0000259" key="2">
    <source>
        <dbReference type="Pfam" id="PF05547"/>
    </source>
</evidence>
<gene>
    <name evidence="4" type="ORF">SAMN04488112_10493</name>
</gene>
<dbReference type="InterPro" id="IPR012300">
    <property type="entry name" value="Pept_M6_InhA"/>
</dbReference>
<evidence type="ECO:0000259" key="3">
    <source>
        <dbReference type="Pfam" id="PF20774"/>
    </source>
</evidence>
<dbReference type="InterPro" id="IPR048665">
    <property type="entry name" value="InhA-like_VEG"/>
</dbReference>
<dbReference type="GO" id="GO:0006508">
    <property type="term" value="P:proteolysis"/>
    <property type="evidence" value="ECO:0007669"/>
    <property type="project" value="InterPro"/>
</dbReference>
<dbReference type="NCBIfam" id="TIGR03296">
    <property type="entry name" value="M6dom_TIGR03296"/>
    <property type="match status" value="1"/>
</dbReference>
<protein>
    <submittedName>
        <fullName evidence="4">Immune inhibitor A</fullName>
    </submittedName>
</protein>
<dbReference type="GO" id="GO:0008233">
    <property type="term" value="F:peptidase activity"/>
    <property type="evidence" value="ECO:0007669"/>
    <property type="project" value="InterPro"/>
</dbReference>
<dbReference type="PANTHER" id="PTHR41775:SF1">
    <property type="entry name" value="PEPTIDASE M6-LIKE DOMAIN-CONTAINING PROTEIN"/>
    <property type="match status" value="1"/>
</dbReference>
<dbReference type="Pfam" id="PF20774">
    <property type="entry name" value="InhA-like_VEG"/>
    <property type="match status" value="1"/>
</dbReference>
<dbReference type="PIRSF" id="PIRSF007519">
    <property type="entry name" value="Protease_InhA"/>
    <property type="match status" value="1"/>
</dbReference>
<dbReference type="InterPro" id="IPR008757">
    <property type="entry name" value="Peptidase_M6-like_domain"/>
</dbReference>
<accession>A0A1G6JLJ2</accession>
<keyword evidence="5" id="KW-1185">Reference proteome</keyword>
<dbReference type="PANTHER" id="PTHR41775">
    <property type="entry name" value="SECRETED PROTEIN-RELATED"/>
    <property type="match status" value="1"/>
</dbReference>
<dbReference type="EMBL" id="FMZA01000004">
    <property type="protein sequence ID" value="SDC19538.1"/>
    <property type="molecule type" value="Genomic_DNA"/>
</dbReference>
<feature type="domain" description="Peptidase M6-like" evidence="2">
    <location>
        <begin position="127"/>
        <end position="394"/>
    </location>
</feature>